<dbReference type="PANTHER" id="PTHR14094">
    <property type="entry name" value="SIGNAL RECOGNITION PARTICLE 72"/>
    <property type="match status" value="1"/>
</dbReference>
<evidence type="ECO:0000256" key="2">
    <source>
        <dbReference type="ARBA" id="ARBA00004496"/>
    </source>
</evidence>
<evidence type="ECO:0000256" key="5">
    <source>
        <dbReference type="ARBA" id="ARBA00022490"/>
    </source>
</evidence>
<evidence type="ECO:0000256" key="1">
    <source>
        <dbReference type="ARBA" id="ARBA00004240"/>
    </source>
</evidence>
<feature type="region of interest" description="Disordered" evidence="10">
    <location>
        <begin position="540"/>
        <end position="647"/>
    </location>
</feature>
<keyword evidence="13" id="KW-1185">Reference proteome</keyword>
<dbReference type="OrthoDB" id="5421607at2759"/>
<evidence type="ECO:0000256" key="9">
    <source>
        <dbReference type="PIRNR" id="PIRNR038922"/>
    </source>
</evidence>
<comment type="subcellular location">
    <subcellularLocation>
        <location evidence="2 9">Cytoplasm</location>
    </subcellularLocation>
    <subcellularLocation>
        <location evidence="1">Endoplasmic reticulum</location>
    </subcellularLocation>
</comment>
<evidence type="ECO:0000256" key="6">
    <source>
        <dbReference type="ARBA" id="ARBA00022824"/>
    </source>
</evidence>
<dbReference type="InterPro" id="IPR031545">
    <property type="entry name" value="SRP72_TPR-like"/>
</dbReference>
<sequence length="647" mass="69952">MAPDAAAALSALLRSASIDDHDEILKAANAAIKANKSNQIAQRTRVVSLLKLDRFQDAIAAIREGGEKLEAVCHLEMAYSLYKTGQLDEASAIIDSAGLDTRSIKHVAAQVSYRAERFSEAESIYRHLMHADVAHEGNDLSINIRAAQAQSEWQGSASTPFDDGQASLDTFELCYNTACAHIARGSLGTASELLTRAVDLCRASDDLTQEDQDAELQPILAQQAYVYGRLGDVEKALNVYQSLQSLKNDDPDSFVVAESNRTTLLSGKTNPYLVQRRATAWMSGAASAKLFRYQSNAILRNSLLVDLEAHKIDGVEHRTRRMLNLARHSSTSPETAAASVINVAAQTKGLRKNELRRKVADMLKKSPDSVALVILMIQLLVREDRIESAMSLLETFFGRLEASDNDEDKDVRFSPGLVALAVSLMKAKGREASIKAELTKAAAYWRERPLALSASLMREAGLELAKSSDPADLSLAAAALGRLYDEDKGSPLVAAGLTAALATTDASQIEQLTATLPPVESLINDIDIDALASAGIVTPASQATTTSKRPAPDTAEGTAKKRRRRTRLPKNMEEGKTPDPERWLPLRDRSTYRPKGKKGKKKAAESTQGGPVKQEETLELVGGGGVKVEKTGVAVSSAKKKKKKGKK</sequence>
<dbReference type="Gene3D" id="1.25.40.10">
    <property type="entry name" value="Tetratricopeptide repeat domain"/>
    <property type="match status" value="2"/>
</dbReference>
<accession>A0A8H4VBH5</accession>
<dbReference type="PIRSF" id="PIRSF038922">
    <property type="entry name" value="SRP72"/>
    <property type="match status" value="1"/>
</dbReference>
<protein>
    <recommendedName>
        <fullName evidence="4 9">Signal recognition particle subunit SRP72</fullName>
    </recommendedName>
</protein>
<comment type="caution">
    <text evidence="12">The sequence shown here is derived from an EMBL/GenBank/DDBJ whole genome shotgun (WGS) entry which is preliminary data.</text>
</comment>
<feature type="compositionally biased region" description="Basic residues" evidence="10">
    <location>
        <begin position="592"/>
        <end position="601"/>
    </location>
</feature>
<dbReference type="Pfam" id="PF17004">
    <property type="entry name" value="SRP_TPR_like"/>
    <property type="match status" value="1"/>
</dbReference>
<dbReference type="Proteomes" id="UP000562929">
    <property type="component" value="Unassembled WGS sequence"/>
</dbReference>
<evidence type="ECO:0000256" key="4">
    <source>
        <dbReference type="ARBA" id="ARBA00018350"/>
    </source>
</evidence>
<dbReference type="InterPro" id="IPR013699">
    <property type="entry name" value="Signal_recog_part_SRP72_RNA-bd"/>
</dbReference>
<dbReference type="GO" id="GO:0043022">
    <property type="term" value="F:ribosome binding"/>
    <property type="evidence" value="ECO:0007669"/>
    <property type="project" value="TreeGrafter"/>
</dbReference>
<dbReference type="PANTHER" id="PTHR14094:SF9">
    <property type="entry name" value="SIGNAL RECOGNITION PARTICLE SUBUNIT SRP72"/>
    <property type="match status" value="1"/>
</dbReference>
<comment type="function">
    <text evidence="9">Component of the signal recognition particle (SRP) complex, a ribonucleoprotein complex that mediates the cotranslational targeting of secretory and membrane proteins to the endoplasmic reticulum (ER).</text>
</comment>
<keyword evidence="6" id="KW-0256">Endoplasmic reticulum</keyword>
<reference evidence="12 13" key="1">
    <citation type="journal article" date="2020" name="G3 (Bethesda)">
        <title>Genetic Underpinnings of Host Manipulation by Ophiocordyceps as Revealed by Comparative Transcriptomics.</title>
        <authorList>
            <person name="Will I."/>
            <person name="Das B."/>
            <person name="Trinh T."/>
            <person name="Brachmann A."/>
            <person name="Ohm R.A."/>
            <person name="de Bekker C."/>
        </authorList>
    </citation>
    <scope>NUCLEOTIDE SEQUENCE [LARGE SCALE GENOMIC DNA]</scope>
    <source>
        <strain evidence="12 13">EC05</strain>
    </source>
</reference>
<feature type="compositionally biased region" description="Basic and acidic residues" evidence="10">
    <location>
        <begin position="570"/>
        <end position="591"/>
    </location>
</feature>
<comment type="similarity">
    <text evidence="3 9">Belongs to the SRP72 family.</text>
</comment>
<keyword evidence="8 9" id="KW-0687">Ribonucleoprotein</keyword>
<dbReference type="GO" id="GO:0006614">
    <property type="term" value="P:SRP-dependent cotranslational protein targeting to membrane"/>
    <property type="evidence" value="ECO:0007669"/>
    <property type="project" value="UniProtKB-UniRule"/>
</dbReference>
<feature type="compositionally biased region" description="Basic residues" evidence="10">
    <location>
        <begin position="638"/>
        <end position="647"/>
    </location>
</feature>
<keyword evidence="5 9" id="KW-0963">Cytoplasm</keyword>
<evidence type="ECO:0000256" key="3">
    <source>
        <dbReference type="ARBA" id="ARBA00007676"/>
    </source>
</evidence>
<dbReference type="EMBL" id="JAACLJ010000007">
    <property type="protein sequence ID" value="KAF4582940.1"/>
    <property type="molecule type" value="Genomic_DNA"/>
</dbReference>
<dbReference type="SUPFAM" id="SSF48452">
    <property type="entry name" value="TPR-like"/>
    <property type="match status" value="1"/>
</dbReference>
<dbReference type="Pfam" id="PF08492">
    <property type="entry name" value="SRP72"/>
    <property type="match status" value="1"/>
</dbReference>
<dbReference type="InterPro" id="IPR026270">
    <property type="entry name" value="SRP72"/>
</dbReference>
<evidence type="ECO:0000256" key="7">
    <source>
        <dbReference type="ARBA" id="ARBA00023135"/>
    </source>
</evidence>
<name>A0A8H4VBH5_9HYPO</name>
<evidence type="ECO:0000313" key="12">
    <source>
        <dbReference type="EMBL" id="KAF4582940.1"/>
    </source>
</evidence>
<evidence type="ECO:0000256" key="10">
    <source>
        <dbReference type="SAM" id="MobiDB-lite"/>
    </source>
</evidence>
<dbReference type="GO" id="GO:0005783">
    <property type="term" value="C:endoplasmic reticulum"/>
    <property type="evidence" value="ECO:0007669"/>
    <property type="project" value="UniProtKB-SubCell"/>
</dbReference>
<proteinExistence type="inferred from homology"/>
<keyword evidence="7 9" id="KW-0733">Signal recognition particle</keyword>
<dbReference type="GO" id="GO:0005786">
    <property type="term" value="C:signal recognition particle, endoplasmic reticulum targeting"/>
    <property type="evidence" value="ECO:0007669"/>
    <property type="project" value="UniProtKB-UniRule"/>
</dbReference>
<dbReference type="AlphaFoldDB" id="A0A8H4VBH5"/>
<evidence type="ECO:0000256" key="8">
    <source>
        <dbReference type="ARBA" id="ARBA00023274"/>
    </source>
</evidence>
<evidence type="ECO:0000259" key="11">
    <source>
        <dbReference type="Pfam" id="PF08492"/>
    </source>
</evidence>
<organism evidence="12 13">
    <name type="scientific">Ophiocordyceps camponoti-floridani</name>
    <dbReference type="NCBI Taxonomy" id="2030778"/>
    <lineage>
        <taxon>Eukaryota</taxon>
        <taxon>Fungi</taxon>
        <taxon>Dikarya</taxon>
        <taxon>Ascomycota</taxon>
        <taxon>Pezizomycotina</taxon>
        <taxon>Sordariomycetes</taxon>
        <taxon>Hypocreomycetidae</taxon>
        <taxon>Hypocreales</taxon>
        <taxon>Ophiocordycipitaceae</taxon>
        <taxon>Ophiocordyceps</taxon>
    </lineage>
</organism>
<evidence type="ECO:0000313" key="13">
    <source>
        <dbReference type="Proteomes" id="UP000562929"/>
    </source>
</evidence>
<dbReference type="GO" id="GO:0008312">
    <property type="term" value="F:7S RNA binding"/>
    <property type="evidence" value="ECO:0007669"/>
    <property type="project" value="InterPro"/>
</dbReference>
<gene>
    <name evidence="12" type="ORF">GQ602_006084</name>
</gene>
<feature type="domain" description="Signal recognition particle SRP72 subunit RNA-binding" evidence="11">
    <location>
        <begin position="545"/>
        <end position="594"/>
    </location>
</feature>
<dbReference type="InterPro" id="IPR011990">
    <property type="entry name" value="TPR-like_helical_dom_sf"/>
</dbReference>